<keyword evidence="4" id="KW-1185">Reference proteome</keyword>
<organism evidence="2">
    <name type="scientific">Brachypodium distachyon</name>
    <name type="common">Purple false brome</name>
    <name type="synonym">Trachynia distachya</name>
    <dbReference type="NCBI Taxonomy" id="15368"/>
    <lineage>
        <taxon>Eukaryota</taxon>
        <taxon>Viridiplantae</taxon>
        <taxon>Streptophyta</taxon>
        <taxon>Embryophyta</taxon>
        <taxon>Tracheophyta</taxon>
        <taxon>Spermatophyta</taxon>
        <taxon>Magnoliopsida</taxon>
        <taxon>Liliopsida</taxon>
        <taxon>Poales</taxon>
        <taxon>Poaceae</taxon>
        <taxon>BOP clade</taxon>
        <taxon>Pooideae</taxon>
        <taxon>Stipodae</taxon>
        <taxon>Brachypodieae</taxon>
        <taxon>Brachypodium</taxon>
    </lineage>
</organism>
<sequence>MAAIPQPVDDGSLLLAGARARHLPRKAPAATDRVGLGHQPRSLPPLGSGQHQRRHKPHPRPPTESRPPAKGHPPLNPSTTVPRNPAKQARPTRPEKPPPPEGEPRTETQRHRERAQRRAVHHGVRREWWENHILEITNHRPHEVAEPTTQGEDRPAASSSFSPPEQTEVPPLRVEEPPARWQRHAIHQSHPMETMGVVTEVIFIHATPGAAPYSLPLCLCTTSPEPKQKRAKRQTRIKKKL</sequence>
<dbReference type="AlphaFoldDB" id="A0A2K2CFG5"/>
<reference evidence="2" key="2">
    <citation type="submission" date="2017-06" db="EMBL/GenBank/DDBJ databases">
        <title>WGS assembly of Brachypodium distachyon.</title>
        <authorList>
            <consortium name="The International Brachypodium Initiative"/>
            <person name="Lucas S."/>
            <person name="Harmon-Smith M."/>
            <person name="Lail K."/>
            <person name="Tice H."/>
            <person name="Grimwood J."/>
            <person name="Bruce D."/>
            <person name="Barry K."/>
            <person name="Shu S."/>
            <person name="Lindquist E."/>
            <person name="Wang M."/>
            <person name="Pitluck S."/>
            <person name="Vogel J.P."/>
            <person name="Garvin D.F."/>
            <person name="Mockler T.C."/>
            <person name="Schmutz J."/>
            <person name="Rokhsar D."/>
            <person name="Bevan M.W."/>
        </authorList>
    </citation>
    <scope>NUCLEOTIDE SEQUENCE</scope>
    <source>
        <strain evidence="2">Bd21</strain>
    </source>
</reference>
<reference evidence="2 3" key="1">
    <citation type="journal article" date="2010" name="Nature">
        <title>Genome sequencing and analysis of the model grass Brachypodium distachyon.</title>
        <authorList>
            <consortium name="International Brachypodium Initiative"/>
        </authorList>
    </citation>
    <scope>NUCLEOTIDE SEQUENCE [LARGE SCALE GENOMIC DNA]</scope>
    <source>
        <strain evidence="2 3">Bd21</strain>
    </source>
</reference>
<dbReference type="EMBL" id="CM000884">
    <property type="protein sequence ID" value="PNT60771.1"/>
    <property type="molecule type" value="Genomic_DNA"/>
</dbReference>
<feature type="compositionally biased region" description="Basic and acidic residues" evidence="1">
    <location>
        <begin position="139"/>
        <end position="155"/>
    </location>
</feature>
<evidence type="ECO:0000256" key="1">
    <source>
        <dbReference type="SAM" id="MobiDB-lite"/>
    </source>
</evidence>
<feature type="compositionally biased region" description="Pro residues" evidence="1">
    <location>
        <begin position="60"/>
        <end position="76"/>
    </location>
</feature>
<reference evidence="3" key="3">
    <citation type="submission" date="2018-08" db="UniProtKB">
        <authorList>
            <consortium name="EnsemblPlants"/>
        </authorList>
    </citation>
    <scope>IDENTIFICATION</scope>
    <source>
        <strain evidence="3">cv. Bd21</strain>
    </source>
</reference>
<feature type="compositionally biased region" description="Basic residues" evidence="1">
    <location>
        <begin position="111"/>
        <end position="122"/>
    </location>
</feature>
<protein>
    <submittedName>
        <fullName evidence="2 3">Uncharacterized protein</fullName>
    </submittedName>
</protein>
<name>A0A2K2CFG5_BRADI</name>
<feature type="region of interest" description="Disordered" evidence="1">
    <location>
        <begin position="19"/>
        <end position="122"/>
    </location>
</feature>
<feature type="compositionally biased region" description="Basic and acidic residues" evidence="1">
    <location>
        <begin position="92"/>
        <end position="110"/>
    </location>
</feature>
<proteinExistence type="predicted"/>
<dbReference type="EnsemblPlants" id="PNT60771">
    <property type="protein sequence ID" value="PNT60771"/>
    <property type="gene ID" value="BRADI_5g04617v3"/>
</dbReference>
<dbReference type="InParanoid" id="A0A2K2CFG5"/>
<dbReference type="Gramene" id="PNT60771">
    <property type="protein sequence ID" value="PNT60771"/>
    <property type="gene ID" value="BRADI_5g04617v3"/>
</dbReference>
<evidence type="ECO:0000313" key="3">
    <source>
        <dbReference type="EnsemblPlants" id="PNT60771"/>
    </source>
</evidence>
<dbReference type="Proteomes" id="UP000008810">
    <property type="component" value="Chromosome 5"/>
</dbReference>
<evidence type="ECO:0000313" key="2">
    <source>
        <dbReference type="EMBL" id="PNT60771.1"/>
    </source>
</evidence>
<feature type="region of interest" description="Disordered" evidence="1">
    <location>
        <begin position="139"/>
        <end position="174"/>
    </location>
</feature>
<accession>A0A2K2CFG5</accession>
<gene>
    <name evidence="2" type="ORF">BRADI_5g04617v3</name>
</gene>
<evidence type="ECO:0000313" key="4">
    <source>
        <dbReference type="Proteomes" id="UP000008810"/>
    </source>
</evidence>